<feature type="region of interest" description="Disordered" evidence="5">
    <location>
        <begin position="1"/>
        <end position="46"/>
    </location>
</feature>
<evidence type="ECO:0000256" key="3">
    <source>
        <dbReference type="ARBA" id="ARBA00022806"/>
    </source>
</evidence>
<protein>
    <recommendedName>
        <fullName evidence="6">Helicase ATP-binding domain-containing protein</fullName>
    </recommendedName>
</protein>
<feature type="region of interest" description="Disordered" evidence="5">
    <location>
        <begin position="64"/>
        <end position="261"/>
    </location>
</feature>
<dbReference type="SUPFAM" id="SSF52540">
    <property type="entry name" value="P-loop containing nucleoside triphosphate hydrolases"/>
    <property type="match status" value="1"/>
</dbReference>
<dbReference type="GO" id="GO:0005524">
    <property type="term" value="F:ATP binding"/>
    <property type="evidence" value="ECO:0007669"/>
    <property type="project" value="UniProtKB-KW"/>
</dbReference>
<dbReference type="SMART" id="SM00487">
    <property type="entry name" value="DEXDc"/>
    <property type="match status" value="1"/>
</dbReference>
<name>A0A8H4VHV8_9HELO</name>
<keyword evidence="4" id="KW-0067">ATP-binding</keyword>
<feature type="domain" description="Helicase ATP-binding" evidence="6">
    <location>
        <begin position="371"/>
        <end position="563"/>
    </location>
</feature>
<evidence type="ECO:0000256" key="1">
    <source>
        <dbReference type="ARBA" id="ARBA00022741"/>
    </source>
</evidence>
<feature type="compositionally biased region" description="Polar residues" evidence="5">
    <location>
        <begin position="1"/>
        <end position="11"/>
    </location>
</feature>
<dbReference type="InterPro" id="IPR038718">
    <property type="entry name" value="SNF2-like_sf"/>
</dbReference>
<feature type="compositionally biased region" description="Basic and acidic residues" evidence="5">
    <location>
        <begin position="123"/>
        <end position="133"/>
    </location>
</feature>
<dbReference type="GO" id="GO:0016787">
    <property type="term" value="F:hydrolase activity"/>
    <property type="evidence" value="ECO:0007669"/>
    <property type="project" value="UniProtKB-KW"/>
</dbReference>
<feature type="region of interest" description="Disordered" evidence="5">
    <location>
        <begin position="686"/>
        <end position="749"/>
    </location>
</feature>
<feature type="compositionally biased region" description="Basic residues" evidence="5">
    <location>
        <begin position="247"/>
        <end position="256"/>
    </location>
</feature>
<evidence type="ECO:0000256" key="2">
    <source>
        <dbReference type="ARBA" id="ARBA00022801"/>
    </source>
</evidence>
<keyword evidence="3" id="KW-0347">Helicase</keyword>
<dbReference type="Pfam" id="PF00176">
    <property type="entry name" value="SNF2-rel_dom"/>
    <property type="match status" value="1"/>
</dbReference>
<dbReference type="GO" id="GO:0006281">
    <property type="term" value="P:DNA repair"/>
    <property type="evidence" value="ECO:0007669"/>
    <property type="project" value="TreeGrafter"/>
</dbReference>
<keyword evidence="1" id="KW-0547">Nucleotide-binding</keyword>
<evidence type="ECO:0000313" key="7">
    <source>
        <dbReference type="EMBL" id="KAF4609822.1"/>
    </source>
</evidence>
<feature type="compositionally biased region" description="Low complexity" evidence="5">
    <location>
        <begin position="109"/>
        <end position="121"/>
    </location>
</feature>
<dbReference type="EMBL" id="JAAMPI010002709">
    <property type="protein sequence ID" value="KAF4609822.1"/>
    <property type="molecule type" value="Genomic_DNA"/>
</dbReference>
<dbReference type="OrthoDB" id="448448at2759"/>
<reference evidence="7 8" key="1">
    <citation type="submission" date="2020-03" db="EMBL/GenBank/DDBJ databases">
        <title>Draft Genome Sequence of Cudoniella acicularis.</title>
        <authorList>
            <person name="Buettner E."/>
            <person name="Kellner H."/>
        </authorList>
    </citation>
    <scope>NUCLEOTIDE SEQUENCE [LARGE SCALE GENOMIC DNA]</scope>
    <source>
        <strain evidence="7 8">DSM 108380</strain>
    </source>
</reference>
<dbReference type="InterPro" id="IPR027417">
    <property type="entry name" value="P-loop_NTPase"/>
</dbReference>
<comment type="caution">
    <text evidence="7">The sequence shown here is derived from an EMBL/GenBank/DDBJ whole genome shotgun (WGS) entry which is preliminary data.</text>
</comment>
<feature type="compositionally biased region" description="Acidic residues" evidence="5">
    <location>
        <begin position="144"/>
        <end position="154"/>
    </location>
</feature>
<dbReference type="PANTHER" id="PTHR45626:SF17">
    <property type="entry name" value="HELICASE-LIKE TRANSCRIPTION FACTOR"/>
    <property type="match status" value="1"/>
</dbReference>
<dbReference type="GO" id="GO:0005634">
    <property type="term" value="C:nucleus"/>
    <property type="evidence" value="ECO:0007669"/>
    <property type="project" value="TreeGrafter"/>
</dbReference>
<accession>A0A8H4VHV8</accession>
<feature type="compositionally biased region" description="Acidic residues" evidence="5">
    <location>
        <begin position="77"/>
        <end position="94"/>
    </location>
</feature>
<dbReference type="InterPro" id="IPR014001">
    <property type="entry name" value="Helicase_ATP-bd"/>
</dbReference>
<evidence type="ECO:0000313" key="8">
    <source>
        <dbReference type="Proteomes" id="UP000566819"/>
    </source>
</evidence>
<dbReference type="GO" id="GO:0008094">
    <property type="term" value="F:ATP-dependent activity, acting on DNA"/>
    <property type="evidence" value="ECO:0007669"/>
    <property type="project" value="TreeGrafter"/>
</dbReference>
<dbReference type="PANTHER" id="PTHR45626">
    <property type="entry name" value="TRANSCRIPTION TERMINATION FACTOR 2-RELATED"/>
    <property type="match status" value="1"/>
</dbReference>
<feature type="compositionally biased region" description="Basic residues" evidence="5">
    <location>
        <begin position="224"/>
        <end position="237"/>
    </location>
</feature>
<keyword evidence="2" id="KW-0378">Hydrolase</keyword>
<evidence type="ECO:0000256" key="5">
    <source>
        <dbReference type="SAM" id="MobiDB-lite"/>
    </source>
</evidence>
<dbReference type="Gene3D" id="3.40.50.10810">
    <property type="entry name" value="Tandem AAA-ATPase domain"/>
    <property type="match status" value="1"/>
</dbReference>
<gene>
    <name evidence="7" type="ORF">G7Y89_g15801</name>
</gene>
<proteinExistence type="predicted"/>
<sequence>MAPQNDDNSWMDSAESEDDEELKELRDKRNELERKAKNGRLTAEESLTLYRTCKTIQSRERITAAERGLTAAVAGDGDGEEEEEESLFVQDDDPPAPSTGRGRGKGKKAPAANAKGKAVAKGKGKESREDVVQRHIQNIPTGDDNSESGDEEDIALQRMMEDEFDGDGLEGPDGSTTGGSKKGKGKGKAGAAGKSKKGTGKRPANAREFHEQQNAKREKERNKTQKRRGRPASKKTKSKPEKDKGKGKSKKDKGKGKKGDLIVNGESLLKAKGWNAKNGNDDIGQMILEDLMTHDPINERLQNPIFDVEPEPEIHGQQKKADQFRRLFANIPSGGSARTIAGDKKKLREASRSFGYAKVRAVNGKWLVKGMKSTLYHHQLLGAQWMVSRELNAEPPHGGLLADSMGLGKTVQTLACMVGNPPSAEDIERKVKATLIVVPAAVIDQWYDEIKFHAEERMFRKVLKYRSSAGLDVSILEDVDIVITTYNEVMKQFPFPDKKGREMIQQAGYKRWWRMAIQHLGDLHKALPLPPLPQSKLQHGLVDLPKILLRPQRRGMPFAYRHFVKLHDDEKNDENYDFESSDYYVAATASVRAVFAVFGGGAGYLSYSRGDIRRNYGMFMVQLLRLRQCTSHPFMLERTIKENWTIEDVQELRHRLDRLGSSRSMKPFYEQTLTWVKEGLRRRDEDGARTSMGSGVLGGGVRNRIAAENGNGEGPPHSASGSGNGDVVMSGANGEGNENGESGRGEGELLPFGQGDFGLVFNMDKAIESLSQADMWERTTLRTYLLR</sequence>
<dbReference type="InterPro" id="IPR050628">
    <property type="entry name" value="SNF2_RAD54_helicase_TF"/>
</dbReference>
<keyword evidence="8" id="KW-1185">Reference proteome</keyword>
<dbReference type="AlphaFoldDB" id="A0A8H4VHV8"/>
<dbReference type="GO" id="GO:0004386">
    <property type="term" value="F:helicase activity"/>
    <property type="evidence" value="ECO:0007669"/>
    <property type="project" value="UniProtKB-KW"/>
</dbReference>
<organism evidence="7 8">
    <name type="scientific">Cudoniella acicularis</name>
    <dbReference type="NCBI Taxonomy" id="354080"/>
    <lineage>
        <taxon>Eukaryota</taxon>
        <taxon>Fungi</taxon>
        <taxon>Dikarya</taxon>
        <taxon>Ascomycota</taxon>
        <taxon>Pezizomycotina</taxon>
        <taxon>Leotiomycetes</taxon>
        <taxon>Helotiales</taxon>
        <taxon>Tricladiaceae</taxon>
        <taxon>Cudoniella</taxon>
    </lineage>
</organism>
<evidence type="ECO:0000256" key="4">
    <source>
        <dbReference type="ARBA" id="ARBA00022840"/>
    </source>
</evidence>
<evidence type="ECO:0000259" key="6">
    <source>
        <dbReference type="SMART" id="SM00487"/>
    </source>
</evidence>
<dbReference type="Proteomes" id="UP000566819">
    <property type="component" value="Unassembled WGS sequence"/>
</dbReference>
<feature type="compositionally biased region" description="Basic and acidic residues" evidence="5">
    <location>
        <begin position="23"/>
        <end position="36"/>
    </location>
</feature>
<feature type="compositionally biased region" description="Basic and acidic residues" evidence="5">
    <location>
        <begin position="205"/>
        <end position="223"/>
    </location>
</feature>
<feature type="compositionally biased region" description="Low complexity" evidence="5">
    <location>
        <begin position="731"/>
        <end position="740"/>
    </location>
</feature>
<dbReference type="InterPro" id="IPR000330">
    <property type="entry name" value="SNF2_N"/>
</dbReference>